<dbReference type="AlphaFoldDB" id="A0A8H7ZKV3"/>
<sequence length="543" mass="63939">MVSVDPIWEIFADLGVEKLLTIFTQVKGPGMPDDRIKELLTKRFGEEFSDLSEEEAQTVVHIINEISRVLKFSKDPFDKTLSSQREAILRTICSQLDHYCDFHWPRVRARPDGNATYDNSEREILILEQVFHQLNQHEALTFAPLHSKFYYVAKSKLYRNLYVYAPWPLQTDSTKQGEIQSNFHFPKNLDNCKSKSYTIISNDIFERYLAKMDKTQEIFRLELYCHNMTIIDCIFKHFKKIRYFQLLSIYINHPEGCSDVFSDNYSDFVEDYIRLYQPGTICISPKNRCFDTLSDFVSFNSIMLSSTYCRDNPECVSQMTNLTELTVWVNNVLRDQPWKFHMKLRVLRIYSVSKLSHMTSSLCDRFDTSCLRELYVGGHLDVNKLFTNSDLQIDYPKLVQLSLEFDSIYYGPYFLRVFKRFKHRTLRSLVISSPSPCESDARIVCDLCPQYPSSSINWWARFWRNSHDYFVMFDVSLLSPNLPFGVVGCHSPNWNAEKLAKFKHKVVYGTQDVEITLRRCYTRAELSTIYDSESRRRYHTIKV</sequence>
<dbReference type="SUPFAM" id="SSF52058">
    <property type="entry name" value="L domain-like"/>
    <property type="match status" value="1"/>
</dbReference>
<dbReference type="GeneID" id="93650108"/>
<dbReference type="RefSeq" id="XP_067551500.1">
    <property type="nucleotide sequence ID" value="XM_067690228.1"/>
</dbReference>
<name>A0A8H7ZKV3_9ASCO</name>
<protein>
    <submittedName>
        <fullName evidence="1">Uncharacterized protein</fullName>
    </submittedName>
</protein>
<keyword evidence="2" id="KW-1185">Reference proteome</keyword>
<proteinExistence type="predicted"/>
<accession>A0A8H7ZKV3</accession>
<reference evidence="1 2" key="1">
    <citation type="submission" date="2020-12" db="EMBL/GenBank/DDBJ databases">
        <title>Effect of drift, selection, and recombination on the evolution of hybrid genomes in Candida yeast pathogens.</title>
        <authorList>
            <person name="Mixao V."/>
            <person name="Ksiezopolska E."/>
            <person name="Saus E."/>
            <person name="Boekhout T."/>
            <person name="Gacser A."/>
            <person name="Gabaldon T."/>
        </authorList>
    </citation>
    <scope>NUCLEOTIDE SEQUENCE [LARGE SCALE GENOMIC DNA]</scope>
    <source>
        <strain evidence="1 2">BP57</strain>
    </source>
</reference>
<dbReference type="EMBL" id="JAEOAQ010000001">
    <property type="protein sequence ID" value="KAG5422384.1"/>
    <property type="molecule type" value="Genomic_DNA"/>
</dbReference>
<dbReference type="Proteomes" id="UP000669133">
    <property type="component" value="Unassembled WGS sequence"/>
</dbReference>
<evidence type="ECO:0000313" key="2">
    <source>
        <dbReference type="Proteomes" id="UP000669133"/>
    </source>
</evidence>
<comment type="caution">
    <text evidence="1">The sequence shown here is derived from an EMBL/GenBank/DDBJ whole genome shotgun (WGS) entry which is preliminary data.</text>
</comment>
<organism evidence="1 2">
    <name type="scientific">Candida metapsilosis</name>
    <dbReference type="NCBI Taxonomy" id="273372"/>
    <lineage>
        <taxon>Eukaryota</taxon>
        <taxon>Fungi</taxon>
        <taxon>Dikarya</taxon>
        <taxon>Ascomycota</taxon>
        <taxon>Saccharomycotina</taxon>
        <taxon>Pichiomycetes</taxon>
        <taxon>Debaryomycetaceae</taxon>
        <taxon>Candida/Lodderomyces clade</taxon>
        <taxon>Candida</taxon>
    </lineage>
</organism>
<evidence type="ECO:0000313" key="1">
    <source>
        <dbReference type="EMBL" id="KAG5422384.1"/>
    </source>
</evidence>
<gene>
    <name evidence="1" type="ORF">I9W82_001479</name>
</gene>